<evidence type="ECO:0000256" key="4">
    <source>
        <dbReference type="ARBA" id="ARBA00022692"/>
    </source>
</evidence>
<dbReference type="GO" id="GO:0015217">
    <property type="term" value="F:ADP transmembrane transporter activity"/>
    <property type="evidence" value="ECO:0007669"/>
    <property type="project" value="TreeGrafter"/>
</dbReference>
<comment type="subcellular location">
    <subcellularLocation>
        <location evidence="1">Peroxisome membrane</location>
        <topology evidence="1">Multi-pass membrane protein</topology>
    </subcellularLocation>
</comment>
<keyword evidence="8" id="KW-0576">Peroxisome</keyword>
<feature type="compositionally biased region" description="Gly residues" evidence="11">
    <location>
        <begin position="226"/>
        <end position="235"/>
    </location>
</feature>
<evidence type="ECO:0000256" key="7">
    <source>
        <dbReference type="ARBA" id="ARBA00023136"/>
    </source>
</evidence>
<dbReference type="OrthoDB" id="10266426at2759"/>
<organism evidence="12 13">
    <name type="scientific">Phytophthora fragariaefolia</name>
    <dbReference type="NCBI Taxonomy" id="1490495"/>
    <lineage>
        <taxon>Eukaryota</taxon>
        <taxon>Sar</taxon>
        <taxon>Stramenopiles</taxon>
        <taxon>Oomycota</taxon>
        <taxon>Peronosporomycetes</taxon>
        <taxon>Peronosporales</taxon>
        <taxon>Peronosporaceae</taxon>
        <taxon>Phytophthora</taxon>
    </lineage>
</organism>
<dbReference type="GO" id="GO:0051724">
    <property type="term" value="F:NAD transmembrane transporter activity"/>
    <property type="evidence" value="ECO:0007669"/>
    <property type="project" value="TreeGrafter"/>
</dbReference>
<dbReference type="Pfam" id="PF00153">
    <property type="entry name" value="Mito_carr"/>
    <property type="match status" value="2"/>
</dbReference>
<dbReference type="Gene3D" id="1.50.40.10">
    <property type="entry name" value="Mitochondrial carrier domain"/>
    <property type="match status" value="1"/>
</dbReference>
<dbReference type="GO" id="GO:0015230">
    <property type="term" value="F:FAD transmembrane transporter activity"/>
    <property type="evidence" value="ECO:0007669"/>
    <property type="project" value="TreeGrafter"/>
</dbReference>
<sequence>MLPSTAVACRPFSYTTLALAQKCELSMKAYAEPSWSYKRLAVWTTTKFKTASPGANPPVGAPSRTSASIARDSCQPKTADPHTLIASQSFYGPPSAKTGGLTVPDILQLLRPNSAAYVKVSLLEARNTGTCTVQCTAMMETLAHGIAGSAVRPLGKPPDCLPLLTCEWCLNAGRHAGHGAAVPVGPAQDHHARHAVHQTLGGRPEGFHALSCAAATCSGGQRAGRTGEGQGGTGRSGEAPSPQELLDAGAADSPQEEVAGVPGPRVHAGRLHEINAFILWTDCLRKVTENEGFLSLWNGTLASLVLVSNPVIHYVSYERMKIALQKKRHIAGPAGAALSALDIFVLGALAKSFTTVVTYPLQVAQSLMRVQQKTLDKQEHPARSTSLAGCLAQIYADRGVGGYFAGLQAKLLQTVLTAAISLVTYEKLLALILLMVRQQAKPSLPQKAAA</sequence>
<evidence type="ECO:0000313" key="13">
    <source>
        <dbReference type="Proteomes" id="UP001165121"/>
    </source>
</evidence>
<dbReference type="InterPro" id="IPR052217">
    <property type="entry name" value="Mito/Peroxisomal_Carrier"/>
</dbReference>
<evidence type="ECO:0000256" key="2">
    <source>
        <dbReference type="ARBA" id="ARBA00006375"/>
    </source>
</evidence>
<dbReference type="GO" id="GO:0015228">
    <property type="term" value="F:coenzyme A transmembrane transporter activity"/>
    <property type="evidence" value="ECO:0007669"/>
    <property type="project" value="TreeGrafter"/>
</dbReference>
<keyword evidence="4 9" id="KW-0812">Transmembrane</keyword>
<dbReference type="Proteomes" id="UP001165121">
    <property type="component" value="Unassembled WGS sequence"/>
</dbReference>
<dbReference type="PANTHER" id="PTHR45939">
    <property type="entry name" value="PEROXISOMAL MEMBRANE PROTEIN PMP34-RELATED"/>
    <property type="match status" value="1"/>
</dbReference>
<dbReference type="InterPro" id="IPR023395">
    <property type="entry name" value="MCP_dom_sf"/>
</dbReference>
<comment type="similarity">
    <text evidence="2 10">Belongs to the mitochondrial carrier (TC 2.A.29) family.</text>
</comment>
<keyword evidence="6" id="KW-1133">Transmembrane helix</keyword>
<reference evidence="12" key="1">
    <citation type="submission" date="2023-04" db="EMBL/GenBank/DDBJ databases">
        <title>Phytophthora fragariaefolia NBRC 109709.</title>
        <authorList>
            <person name="Ichikawa N."/>
            <person name="Sato H."/>
            <person name="Tonouchi N."/>
        </authorList>
    </citation>
    <scope>NUCLEOTIDE SEQUENCE</scope>
    <source>
        <strain evidence="12">NBRC 109709</strain>
    </source>
</reference>
<dbReference type="GO" id="GO:0080122">
    <property type="term" value="F:AMP transmembrane transporter activity"/>
    <property type="evidence" value="ECO:0007669"/>
    <property type="project" value="TreeGrafter"/>
</dbReference>
<feature type="repeat" description="Solcar" evidence="9">
    <location>
        <begin position="338"/>
        <end position="431"/>
    </location>
</feature>
<dbReference type="PANTHER" id="PTHR45939:SF5">
    <property type="entry name" value="PEROXISOMAL MEMBRANE PROTEIN PMP34"/>
    <property type="match status" value="1"/>
</dbReference>
<dbReference type="PROSITE" id="PS50920">
    <property type="entry name" value="SOLCAR"/>
    <property type="match status" value="1"/>
</dbReference>
<evidence type="ECO:0000256" key="9">
    <source>
        <dbReference type="PROSITE-ProRule" id="PRU00282"/>
    </source>
</evidence>
<proteinExistence type="inferred from homology"/>
<comment type="caution">
    <text evidence="12">The sequence shown here is derived from an EMBL/GenBank/DDBJ whole genome shotgun (WGS) entry which is preliminary data.</text>
</comment>
<evidence type="ECO:0000256" key="5">
    <source>
        <dbReference type="ARBA" id="ARBA00022737"/>
    </source>
</evidence>
<accession>A0A9W6WX68</accession>
<evidence type="ECO:0000256" key="3">
    <source>
        <dbReference type="ARBA" id="ARBA00022448"/>
    </source>
</evidence>
<dbReference type="EMBL" id="BSXT01000172">
    <property type="protein sequence ID" value="GMF19759.1"/>
    <property type="molecule type" value="Genomic_DNA"/>
</dbReference>
<gene>
    <name evidence="12" type="ORF">Pfra01_000216300</name>
</gene>
<dbReference type="InterPro" id="IPR018108">
    <property type="entry name" value="MCP_transmembrane"/>
</dbReference>
<evidence type="ECO:0000256" key="1">
    <source>
        <dbReference type="ARBA" id="ARBA00004585"/>
    </source>
</evidence>
<evidence type="ECO:0000313" key="12">
    <source>
        <dbReference type="EMBL" id="GMF19759.1"/>
    </source>
</evidence>
<evidence type="ECO:0000256" key="6">
    <source>
        <dbReference type="ARBA" id="ARBA00022989"/>
    </source>
</evidence>
<name>A0A9W6WX68_9STRA</name>
<keyword evidence="3 10" id="KW-0813">Transport</keyword>
<keyword evidence="5" id="KW-0677">Repeat</keyword>
<dbReference type="AlphaFoldDB" id="A0A9W6WX68"/>
<evidence type="ECO:0000256" key="8">
    <source>
        <dbReference type="ARBA" id="ARBA00023140"/>
    </source>
</evidence>
<dbReference type="GO" id="GO:0005778">
    <property type="term" value="C:peroxisomal membrane"/>
    <property type="evidence" value="ECO:0007669"/>
    <property type="project" value="UniProtKB-SubCell"/>
</dbReference>
<keyword evidence="13" id="KW-1185">Reference proteome</keyword>
<dbReference type="GO" id="GO:0044610">
    <property type="term" value="F:FMN transmembrane transporter activity"/>
    <property type="evidence" value="ECO:0007669"/>
    <property type="project" value="TreeGrafter"/>
</dbReference>
<keyword evidence="7 9" id="KW-0472">Membrane</keyword>
<feature type="region of interest" description="Disordered" evidence="11">
    <location>
        <begin position="218"/>
        <end position="261"/>
    </location>
</feature>
<dbReference type="GO" id="GO:0005347">
    <property type="term" value="F:ATP transmembrane transporter activity"/>
    <property type="evidence" value="ECO:0007669"/>
    <property type="project" value="TreeGrafter"/>
</dbReference>
<dbReference type="SUPFAM" id="SSF103506">
    <property type="entry name" value="Mitochondrial carrier"/>
    <property type="match status" value="1"/>
</dbReference>
<protein>
    <submittedName>
        <fullName evidence="12">Unnamed protein product</fullName>
    </submittedName>
</protein>
<evidence type="ECO:0000256" key="10">
    <source>
        <dbReference type="RuleBase" id="RU000488"/>
    </source>
</evidence>
<evidence type="ECO:0000256" key="11">
    <source>
        <dbReference type="SAM" id="MobiDB-lite"/>
    </source>
</evidence>